<keyword evidence="1" id="KW-0092">Biotin</keyword>
<protein>
    <submittedName>
        <fullName evidence="3">Biotin carboxyl carrier protein of methylcrotonyl-CoA carboxylase</fullName>
    </submittedName>
</protein>
<dbReference type="InterPro" id="IPR050709">
    <property type="entry name" value="Biotin_Carboxyl_Carrier/Decarb"/>
</dbReference>
<dbReference type="PANTHER" id="PTHR45266">
    <property type="entry name" value="OXALOACETATE DECARBOXYLASE ALPHA CHAIN"/>
    <property type="match status" value="1"/>
</dbReference>
<evidence type="ECO:0000259" key="2">
    <source>
        <dbReference type="PROSITE" id="PS50968"/>
    </source>
</evidence>
<feature type="domain" description="Lipoyl-binding" evidence="2">
    <location>
        <begin position="1"/>
        <end position="71"/>
    </location>
</feature>
<reference evidence="3" key="1">
    <citation type="submission" date="2015-10" db="EMBL/GenBank/DDBJ databases">
        <authorList>
            <person name="Gilbert D.G."/>
        </authorList>
    </citation>
    <scope>NUCLEOTIDE SEQUENCE</scope>
</reference>
<dbReference type="PANTHER" id="PTHR45266:SF3">
    <property type="entry name" value="OXALOACETATE DECARBOXYLASE ALPHA CHAIN"/>
    <property type="match status" value="1"/>
</dbReference>
<dbReference type="InterPro" id="IPR000089">
    <property type="entry name" value="Biotin_lipoyl"/>
</dbReference>
<dbReference type="Pfam" id="PF00364">
    <property type="entry name" value="Biotin_lipoyl"/>
    <property type="match status" value="1"/>
</dbReference>
<gene>
    <name evidence="3" type="ORF">MGWOODY_XGa3007</name>
</gene>
<accession>A0A160TQE2</accession>
<dbReference type="InterPro" id="IPR011053">
    <property type="entry name" value="Single_hybrid_motif"/>
</dbReference>
<dbReference type="Gene3D" id="2.40.50.100">
    <property type="match status" value="1"/>
</dbReference>
<proteinExistence type="predicted"/>
<sequence>MSREIRSVVTGTVYQIEVAAGEQVKLGADLIILESMKMEIPIVAETDGTVIEVRCNEGDSVIEGQVLLMVDPD</sequence>
<evidence type="ECO:0000256" key="1">
    <source>
        <dbReference type="ARBA" id="ARBA00023267"/>
    </source>
</evidence>
<dbReference type="SUPFAM" id="SSF51230">
    <property type="entry name" value="Single hybrid motif"/>
    <property type="match status" value="1"/>
</dbReference>
<dbReference type="PROSITE" id="PS50968">
    <property type="entry name" value="BIOTINYL_LIPOYL"/>
    <property type="match status" value="1"/>
</dbReference>
<name>A0A160TQE2_9ZZZZ</name>
<organism evidence="3">
    <name type="scientific">hydrothermal vent metagenome</name>
    <dbReference type="NCBI Taxonomy" id="652676"/>
    <lineage>
        <taxon>unclassified sequences</taxon>
        <taxon>metagenomes</taxon>
        <taxon>ecological metagenomes</taxon>
    </lineage>
</organism>
<dbReference type="AlphaFoldDB" id="A0A160TQE2"/>
<dbReference type="EMBL" id="CZRL01000008">
    <property type="protein sequence ID" value="CUS49956.1"/>
    <property type="molecule type" value="Genomic_DNA"/>
</dbReference>
<dbReference type="CDD" id="cd06850">
    <property type="entry name" value="biotinyl_domain"/>
    <property type="match status" value="1"/>
</dbReference>
<evidence type="ECO:0000313" key="3">
    <source>
        <dbReference type="EMBL" id="CUS49956.1"/>
    </source>
</evidence>